<organism evidence="2 3">
    <name type="scientific">Cinchona calisaya</name>
    <dbReference type="NCBI Taxonomy" id="153742"/>
    <lineage>
        <taxon>Eukaryota</taxon>
        <taxon>Viridiplantae</taxon>
        <taxon>Streptophyta</taxon>
        <taxon>Embryophyta</taxon>
        <taxon>Tracheophyta</taxon>
        <taxon>Spermatophyta</taxon>
        <taxon>Magnoliopsida</taxon>
        <taxon>eudicotyledons</taxon>
        <taxon>Gunneridae</taxon>
        <taxon>Pentapetalae</taxon>
        <taxon>asterids</taxon>
        <taxon>lamiids</taxon>
        <taxon>Gentianales</taxon>
        <taxon>Rubiaceae</taxon>
        <taxon>Cinchonoideae</taxon>
        <taxon>Cinchoneae</taxon>
        <taxon>Cinchona</taxon>
    </lineage>
</organism>
<feature type="region of interest" description="Disordered" evidence="1">
    <location>
        <begin position="1"/>
        <end position="25"/>
    </location>
</feature>
<reference evidence="2 3" key="1">
    <citation type="submission" date="2024-11" db="EMBL/GenBank/DDBJ databases">
        <title>A near-complete genome assembly of Cinchona calisaya.</title>
        <authorList>
            <person name="Lian D.C."/>
            <person name="Zhao X.W."/>
            <person name="Wei L."/>
        </authorList>
    </citation>
    <scope>NUCLEOTIDE SEQUENCE [LARGE SCALE GENOMIC DNA]</scope>
    <source>
        <tissue evidence="2">Nenye</tissue>
    </source>
</reference>
<name>A0ABD2XZ93_9GENT</name>
<evidence type="ECO:0000313" key="3">
    <source>
        <dbReference type="Proteomes" id="UP001630127"/>
    </source>
</evidence>
<evidence type="ECO:0000313" key="2">
    <source>
        <dbReference type="EMBL" id="KAL3500213.1"/>
    </source>
</evidence>
<sequence length="154" mass="16640">MNRSRSKDLSVEGQSRNVDRKRKMTRPRFLGLGREMYLVGDGGPLDMILSGSGNLVHGPLDGRCKAKNWNTLILLVPVLRFRACPSVCALKTVREGFPSHSSPTWSSTGTVYPNRLGKKGGCLVRALGKGVTALVGRAGLLDRKDPTPGPGSKR</sequence>
<evidence type="ECO:0000256" key="1">
    <source>
        <dbReference type="SAM" id="MobiDB-lite"/>
    </source>
</evidence>
<gene>
    <name evidence="2" type="ORF">ACH5RR_039306</name>
</gene>
<feature type="compositionally biased region" description="Basic and acidic residues" evidence="1">
    <location>
        <begin position="1"/>
        <end position="10"/>
    </location>
</feature>
<dbReference type="Proteomes" id="UP001630127">
    <property type="component" value="Unassembled WGS sequence"/>
</dbReference>
<protein>
    <submittedName>
        <fullName evidence="2">Uncharacterized protein</fullName>
    </submittedName>
</protein>
<dbReference type="AlphaFoldDB" id="A0ABD2XZ93"/>
<proteinExistence type="predicted"/>
<keyword evidence="3" id="KW-1185">Reference proteome</keyword>
<accession>A0ABD2XZ93</accession>
<comment type="caution">
    <text evidence="2">The sequence shown here is derived from an EMBL/GenBank/DDBJ whole genome shotgun (WGS) entry which is preliminary data.</text>
</comment>
<dbReference type="EMBL" id="JBJUIK010000016">
    <property type="protein sequence ID" value="KAL3500213.1"/>
    <property type="molecule type" value="Genomic_DNA"/>
</dbReference>